<dbReference type="GO" id="GO:0016853">
    <property type="term" value="F:isomerase activity"/>
    <property type="evidence" value="ECO:0007669"/>
    <property type="project" value="UniProtKB-KW"/>
</dbReference>
<keyword evidence="14" id="KW-0413">Isomerase</keyword>
<evidence type="ECO:0000259" key="13">
    <source>
        <dbReference type="PROSITE" id="PS51352"/>
    </source>
</evidence>
<keyword evidence="9 12" id="KW-0472">Membrane</keyword>
<accession>A0A1Y6C5D7</accession>
<dbReference type="SUPFAM" id="SSF52833">
    <property type="entry name" value="Thioredoxin-like"/>
    <property type="match status" value="1"/>
</dbReference>
<dbReference type="Gene3D" id="1.20.1440.130">
    <property type="entry name" value="VKOR domain"/>
    <property type="match status" value="1"/>
</dbReference>
<evidence type="ECO:0000256" key="9">
    <source>
        <dbReference type="ARBA" id="ARBA00023136"/>
    </source>
</evidence>
<reference evidence="15" key="1">
    <citation type="submission" date="2017-04" db="EMBL/GenBank/DDBJ databases">
        <authorList>
            <person name="Varghese N."/>
            <person name="Submissions S."/>
        </authorList>
    </citation>
    <scope>NUCLEOTIDE SEQUENCE [LARGE SCALE GENOMIC DNA]</scope>
    <source>
        <strain evidence="15">RKEM611</strain>
    </source>
</reference>
<keyword evidence="4 12" id="KW-0812">Transmembrane</keyword>
<evidence type="ECO:0000256" key="4">
    <source>
        <dbReference type="ARBA" id="ARBA00022692"/>
    </source>
</evidence>
<comment type="subcellular location">
    <subcellularLocation>
        <location evidence="1">Membrane</location>
        <topology evidence="1">Multi-pass membrane protein</topology>
    </subcellularLocation>
</comment>
<evidence type="ECO:0000256" key="8">
    <source>
        <dbReference type="ARBA" id="ARBA00023002"/>
    </source>
</evidence>
<dbReference type="SMART" id="SM00756">
    <property type="entry name" value="VKc"/>
    <property type="match status" value="1"/>
</dbReference>
<feature type="transmembrane region" description="Helical" evidence="12">
    <location>
        <begin position="104"/>
        <end position="123"/>
    </location>
</feature>
<keyword evidence="7 12" id="KW-1133">Transmembrane helix</keyword>
<evidence type="ECO:0000256" key="1">
    <source>
        <dbReference type="ARBA" id="ARBA00004141"/>
    </source>
</evidence>
<feature type="transmembrane region" description="Helical" evidence="12">
    <location>
        <begin position="129"/>
        <end position="150"/>
    </location>
</feature>
<dbReference type="EMBL" id="FWZT01000014">
    <property type="protein sequence ID" value="SMF46501.1"/>
    <property type="molecule type" value="Genomic_DNA"/>
</dbReference>
<feature type="transmembrane region" description="Helical" evidence="12">
    <location>
        <begin position="72"/>
        <end position="92"/>
    </location>
</feature>
<gene>
    <name evidence="14" type="ORF">SAMN06296036_11457</name>
</gene>
<name>A0A1Y6C5D7_9BACT</name>
<dbReference type="STRING" id="1513793.SAMN06296036_11457"/>
<evidence type="ECO:0000256" key="3">
    <source>
        <dbReference type="ARBA" id="ARBA00006214"/>
    </source>
</evidence>
<feature type="transmembrane region" description="Helical" evidence="12">
    <location>
        <begin position="12"/>
        <end position="33"/>
    </location>
</feature>
<dbReference type="PANTHER" id="PTHR13887">
    <property type="entry name" value="GLUTATHIONE S-TRANSFERASE KAPPA"/>
    <property type="match status" value="1"/>
</dbReference>
<keyword evidence="15" id="KW-1185">Reference proteome</keyword>
<dbReference type="InterPro" id="IPR012932">
    <property type="entry name" value="VKOR"/>
</dbReference>
<evidence type="ECO:0000256" key="11">
    <source>
        <dbReference type="ARBA" id="ARBA00023284"/>
    </source>
</evidence>
<dbReference type="InterPro" id="IPR038354">
    <property type="entry name" value="VKOR_sf"/>
</dbReference>
<sequence>MAEATPTAPKNNLPILGIILAVIGLAISAYALIHHIEVKQVGQTDAFCNINATFSCDDVANSEYSELFGNPLGLWGIAYFLGLILLLIAAMVKDEYRRDTLPTYALMSGLGIVSSLALFGISYFQVGALCLSCIGVYTVCLIQGLVTFFLRDEIPSSWSLKGLYNGGFYMLIALLGAIGGYQVVEPMPQNNFTPDVPKSAEEVREILKNMKVPQIKVDRSAYSGMGEDYRKGGDDAKVTIVEFADFQCPACQQASQTLHQIYKEFGNQVLVVFKNYPLDGSCNKNIGGNLHEHACKAAVVARCAGRYGKFWPMHDRIFAEQRKIDASRLELWALEMGITKEQLNECLSSKDIIAKIQADIEQATQLNIQGTPAIFINSMPAGNRSYEAIRSQILMHLDL</sequence>
<dbReference type="CDD" id="cd12920">
    <property type="entry name" value="VKOR_3"/>
    <property type="match status" value="1"/>
</dbReference>
<dbReference type="Pfam" id="PF13462">
    <property type="entry name" value="Thioredoxin_4"/>
    <property type="match status" value="1"/>
</dbReference>
<organism evidence="14 15">
    <name type="scientific">Pseudobacteriovorax antillogorgiicola</name>
    <dbReference type="NCBI Taxonomy" id="1513793"/>
    <lineage>
        <taxon>Bacteria</taxon>
        <taxon>Pseudomonadati</taxon>
        <taxon>Bdellovibrionota</taxon>
        <taxon>Oligoflexia</taxon>
        <taxon>Oligoflexales</taxon>
        <taxon>Pseudobacteriovoracaceae</taxon>
        <taxon>Pseudobacteriovorax</taxon>
    </lineage>
</organism>
<keyword evidence="8" id="KW-0560">Oxidoreductase</keyword>
<feature type="domain" description="Thioredoxin" evidence="13">
    <location>
        <begin position="206"/>
        <end position="398"/>
    </location>
</feature>
<evidence type="ECO:0000256" key="10">
    <source>
        <dbReference type="ARBA" id="ARBA00023157"/>
    </source>
</evidence>
<comment type="similarity">
    <text evidence="3">Belongs to the VKOR family.</text>
</comment>
<dbReference type="Proteomes" id="UP000192907">
    <property type="component" value="Unassembled WGS sequence"/>
</dbReference>
<dbReference type="GO" id="GO:0048038">
    <property type="term" value="F:quinone binding"/>
    <property type="evidence" value="ECO:0007669"/>
    <property type="project" value="UniProtKB-KW"/>
</dbReference>
<comment type="similarity">
    <text evidence="2">Belongs to the thioredoxin family. DsbA subfamily.</text>
</comment>
<keyword evidence="11" id="KW-0676">Redox-active center</keyword>
<dbReference type="PANTHER" id="PTHR13887:SF14">
    <property type="entry name" value="DISULFIDE BOND FORMATION PROTEIN D"/>
    <property type="match status" value="1"/>
</dbReference>
<evidence type="ECO:0000256" key="7">
    <source>
        <dbReference type="ARBA" id="ARBA00022989"/>
    </source>
</evidence>
<feature type="transmembrane region" description="Helical" evidence="12">
    <location>
        <begin position="162"/>
        <end position="184"/>
    </location>
</feature>
<dbReference type="InterPro" id="IPR036249">
    <property type="entry name" value="Thioredoxin-like_sf"/>
</dbReference>
<evidence type="ECO:0000256" key="12">
    <source>
        <dbReference type="SAM" id="Phobius"/>
    </source>
</evidence>
<keyword evidence="6" id="KW-0732">Signal</keyword>
<evidence type="ECO:0000256" key="2">
    <source>
        <dbReference type="ARBA" id="ARBA00005791"/>
    </source>
</evidence>
<dbReference type="OrthoDB" id="224010at2"/>
<dbReference type="GO" id="GO:0016020">
    <property type="term" value="C:membrane"/>
    <property type="evidence" value="ECO:0007669"/>
    <property type="project" value="UniProtKB-SubCell"/>
</dbReference>
<proteinExistence type="inferred from homology"/>
<evidence type="ECO:0000313" key="15">
    <source>
        <dbReference type="Proteomes" id="UP000192907"/>
    </source>
</evidence>
<dbReference type="RefSeq" id="WP_132321499.1">
    <property type="nucleotide sequence ID" value="NZ_FWZT01000014.1"/>
</dbReference>
<dbReference type="Pfam" id="PF07884">
    <property type="entry name" value="VKOR"/>
    <property type="match status" value="1"/>
</dbReference>
<dbReference type="InterPro" id="IPR013766">
    <property type="entry name" value="Thioredoxin_domain"/>
</dbReference>
<evidence type="ECO:0000256" key="6">
    <source>
        <dbReference type="ARBA" id="ARBA00022729"/>
    </source>
</evidence>
<evidence type="ECO:0000313" key="14">
    <source>
        <dbReference type="EMBL" id="SMF46501.1"/>
    </source>
</evidence>
<dbReference type="GO" id="GO:0016491">
    <property type="term" value="F:oxidoreductase activity"/>
    <property type="evidence" value="ECO:0007669"/>
    <property type="project" value="UniProtKB-KW"/>
</dbReference>
<evidence type="ECO:0000256" key="5">
    <source>
        <dbReference type="ARBA" id="ARBA00022719"/>
    </source>
</evidence>
<dbReference type="PROSITE" id="PS51352">
    <property type="entry name" value="THIOREDOXIN_2"/>
    <property type="match status" value="1"/>
</dbReference>
<keyword evidence="10" id="KW-1015">Disulfide bond</keyword>
<keyword evidence="5" id="KW-0874">Quinone</keyword>
<dbReference type="Gene3D" id="3.40.30.10">
    <property type="entry name" value="Glutaredoxin"/>
    <property type="match status" value="1"/>
</dbReference>
<dbReference type="InterPro" id="IPR012336">
    <property type="entry name" value="Thioredoxin-like_fold"/>
</dbReference>
<protein>
    <submittedName>
        <fullName evidence="14">Protein-disulfide isomerase</fullName>
    </submittedName>
</protein>
<dbReference type="AlphaFoldDB" id="A0A1Y6C5D7"/>